<reference evidence="2 3" key="1">
    <citation type="submission" date="2019-01" db="EMBL/GenBank/DDBJ databases">
        <title>Genome sequencing of strain FW100M-2.</title>
        <authorList>
            <person name="Heo J."/>
            <person name="Kim S.-J."/>
            <person name="Kim J.-S."/>
            <person name="Hong S.-B."/>
            <person name="Kwon S.-W."/>
        </authorList>
    </citation>
    <scope>NUCLEOTIDE SEQUENCE [LARGE SCALE GENOMIC DNA]</scope>
    <source>
        <strain evidence="2 3">FW100M-2</strain>
    </source>
</reference>
<evidence type="ECO:0000313" key="2">
    <source>
        <dbReference type="EMBL" id="QAY67019.1"/>
    </source>
</evidence>
<evidence type="ECO:0000313" key="3">
    <source>
        <dbReference type="Proteomes" id="UP000293568"/>
    </source>
</evidence>
<evidence type="ECO:0008006" key="4">
    <source>
        <dbReference type="Google" id="ProtNLM"/>
    </source>
</evidence>
<feature type="region of interest" description="Disordered" evidence="1">
    <location>
        <begin position="1"/>
        <end position="197"/>
    </location>
</feature>
<proteinExistence type="predicted"/>
<dbReference type="EMBL" id="CP035492">
    <property type="protein sequence ID" value="QAY67019.1"/>
    <property type="molecule type" value="Genomic_DNA"/>
</dbReference>
<feature type="compositionally biased region" description="Polar residues" evidence="1">
    <location>
        <begin position="26"/>
        <end position="40"/>
    </location>
</feature>
<dbReference type="OrthoDB" id="2680668at2"/>
<feature type="compositionally biased region" description="Gly residues" evidence="1">
    <location>
        <begin position="58"/>
        <end position="67"/>
    </location>
</feature>
<evidence type="ECO:0000256" key="1">
    <source>
        <dbReference type="SAM" id="MobiDB-lite"/>
    </source>
</evidence>
<sequence>MIQVKFRKPSGLRKPGQQGKDDQTPRHSYTYPQNPQNGAYGQSAYYGYPTSSSQHGQQGYGYAGGGQWRSQELPNGWPNGGSLGPQAGSYAGGGQQGGYAGGPYPGLVQNGASAYSNNNGQQDGYPGTGFSGYSQPNSYPGTQGYTPQAGSGAYGQHPHNSGYPGQSSEGPVVRISSRQPSGSIGYQPVRQGETQPQPNFPGFTSGFMPGMQGMQGMPVQPAFGAPPMPPQAIAPAAPEPLVGEVVEASAAAADTKAGGLFSLANLSDIKGFVDRMGGIDGILSSVTKFQKVISSVQSMAPLMKLLVGSFSSKKSDDNAGSETEDTTEWRPKKRRVKRRTAKRTTPAKRRKPQQHRPSKPLRYSYRPGRRRR</sequence>
<feature type="compositionally biased region" description="Basic residues" evidence="1">
    <location>
        <begin position="1"/>
        <end position="11"/>
    </location>
</feature>
<feature type="compositionally biased region" description="Basic residues" evidence="1">
    <location>
        <begin position="331"/>
        <end position="359"/>
    </location>
</feature>
<dbReference type="AlphaFoldDB" id="A0A4P6EYZ5"/>
<feature type="compositionally biased region" description="Polar residues" evidence="1">
    <location>
        <begin position="131"/>
        <end position="149"/>
    </location>
</feature>
<keyword evidence="3" id="KW-1185">Reference proteome</keyword>
<feature type="compositionally biased region" description="Polar residues" evidence="1">
    <location>
        <begin position="110"/>
        <end position="122"/>
    </location>
</feature>
<feature type="region of interest" description="Disordered" evidence="1">
    <location>
        <begin position="311"/>
        <end position="372"/>
    </location>
</feature>
<accession>A0A4P6EYZ5</accession>
<feature type="compositionally biased region" description="Gly residues" evidence="1">
    <location>
        <begin position="90"/>
        <end position="104"/>
    </location>
</feature>
<gene>
    <name evidence="2" type="ORF">ET464_12065</name>
</gene>
<protein>
    <recommendedName>
        <fullName evidence="4">Tyrosine protein kinase</fullName>
    </recommendedName>
</protein>
<dbReference type="Proteomes" id="UP000293568">
    <property type="component" value="Chromosome"/>
</dbReference>
<dbReference type="KEGG" id="pprt:ET464_12065"/>
<name>A0A4P6EYZ5_9BACL</name>
<organism evidence="2 3">
    <name type="scientific">Paenibacillus protaetiae</name>
    <dbReference type="NCBI Taxonomy" id="2509456"/>
    <lineage>
        <taxon>Bacteria</taxon>
        <taxon>Bacillati</taxon>
        <taxon>Bacillota</taxon>
        <taxon>Bacilli</taxon>
        <taxon>Bacillales</taxon>
        <taxon>Paenibacillaceae</taxon>
        <taxon>Paenibacillus</taxon>
    </lineage>
</organism>